<name>A0A1I1F608_BREAD</name>
<evidence type="ECO:0000313" key="2">
    <source>
        <dbReference type="Proteomes" id="UP000240042"/>
    </source>
</evidence>
<accession>A0A1I1F608</accession>
<evidence type="ECO:0008006" key="3">
    <source>
        <dbReference type="Google" id="ProtNLM"/>
    </source>
</evidence>
<evidence type="ECO:0000313" key="1">
    <source>
        <dbReference type="EMBL" id="SFB92583.1"/>
    </source>
</evidence>
<dbReference type="Proteomes" id="UP000240042">
    <property type="component" value="Unassembled WGS sequence"/>
</dbReference>
<dbReference type="EMBL" id="FOKY01000022">
    <property type="protein sequence ID" value="SFB92583.1"/>
    <property type="molecule type" value="Genomic_DNA"/>
</dbReference>
<sequence>MSIKYPHKNIIILEYDNNIFSRASCVNQARLHNGYHYPRSLHTAIKCSEYFERFHKDFEFAVLDNYIKIYAVARQFSMSSAENFEKFCKEANIPCTPVDLNRFFHHQYIESAYETLEYTVDMFKLKHYFKEKIHEAQNIQFIPNFRLKEVSQTNTHWIIKGEDHVFQTDWVLNTTYGSLNTIIKLFGFEPLPMKFELAEMILCHVPVQLQGYGLTVMDGPFFSLMPFNFEGQFSLSAVRYTPHETSYTDTPTFSCQRNSLTCSSKQVENCNTCYVRPDSAWPHMYQLAKKYLKHDILPKYIKSLFTIKTLMTTSVLSDSRPVIIKQYSESPTFISILGGKINTIYEMDQFLL</sequence>
<proteinExistence type="predicted"/>
<reference evidence="2" key="1">
    <citation type="submission" date="2016-10" db="EMBL/GenBank/DDBJ databases">
        <authorList>
            <person name="Varghese N."/>
            <person name="Submissions S."/>
        </authorList>
    </citation>
    <scope>NUCLEOTIDE SEQUENCE [LARGE SCALE GENOMIC DNA]</scope>
    <source>
        <strain evidence="2">ATCC 43811</strain>
    </source>
</reference>
<protein>
    <recommendedName>
        <fullName evidence="3">FAD dependent oxidoreductase</fullName>
    </recommendedName>
</protein>
<dbReference type="STRING" id="34097.SAMN02745150_01344"/>
<dbReference type="AlphaFoldDB" id="A0A1I1F608"/>
<dbReference type="InterPro" id="IPR036188">
    <property type="entry name" value="FAD/NAD-bd_sf"/>
</dbReference>
<dbReference type="SUPFAM" id="SSF51905">
    <property type="entry name" value="FAD/NAD(P)-binding domain"/>
    <property type="match status" value="1"/>
</dbReference>
<keyword evidence="2" id="KW-1185">Reference proteome</keyword>
<gene>
    <name evidence="1" type="ORF">SAMN02745150_01344</name>
</gene>
<organism evidence="1 2">
    <name type="scientific">Brevinema andersonii</name>
    <dbReference type="NCBI Taxonomy" id="34097"/>
    <lineage>
        <taxon>Bacteria</taxon>
        <taxon>Pseudomonadati</taxon>
        <taxon>Spirochaetota</taxon>
        <taxon>Spirochaetia</taxon>
        <taxon>Brevinematales</taxon>
        <taxon>Brevinemataceae</taxon>
        <taxon>Brevinema</taxon>
    </lineage>
</organism>